<sequence length="626" mass="71426">MILLGRFFQKAKPIEEPDIENSVTDESFLLDIFSPDSIEEGANYLRLGGNYVRTLAVSHFSNQVEAGFLEKLHTMSSNVSVIHHIEPTPSHEMVKALNRAVIEYKTRLQEPRLRPVDQIKLENDLQDAEILLQNLIDGSSEMFVEHMLVHIQADSLDKLNSITHQIKTQMSKSIKLLTPHFRMLEAFQSVLPVRSHKIPEMTYRNFDSESISSLFPFDECEIVSEKGIIKGKNLKTNSIVLVDHDELLNRNEVVIATSGGGKSTYLFGDIMRRWMQGTTIRIVDPKGEFGEKARKLGGEWIKISPMNDNVINPFEIMNATIATDEAGLPLEASLLHQKISRLKTMFTLMYKDLKEQQVAMALLEKVLVEVYRDKGITWDTNFKSKQSSDYPIMKDLYGKIDLLMHTEEQYTPLAGFYQVLYPYVEGSYSKAFNGITNVDLSNDLIVFDLFDLRNEGDLQQVAMYNILTFLWDDVTMDKKKVHQIFVDEAHILSDPKNPLAMEFLASMYKLIRSFSGGVTSATQQVGDFLSAVEGSRNYGEAVILNSVTKLYLPMVQEEMNSIRERTSESFSEEEERLLVIQDADKHQNAGKGIYVVGSKKVHLQVELTPAELKLWDYAWYERKYGV</sequence>
<dbReference type="InterPro" id="IPR051162">
    <property type="entry name" value="T4SS_component"/>
</dbReference>
<organism evidence="2 3">
    <name type="scientific">Shimazuella alba</name>
    <dbReference type="NCBI Taxonomy" id="2690964"/>
    <lineage>
        <taxon>Bacteria</taxon>
        <taxon>Bacillati</taxon>
        <taxon>Bacillota</taxon>
        <taxon>Bacilli</taxon>
        <taxon>Bacillales</taxon>
        <taxon>Thermoactinomycetaceae</taxon>
        <taxon>Shimazuella</taxon>
    </lineage>
</organism>
<reference evidence="2 3" key="1">
    <citation type="submission" date="2019-12" db="EMBL/GenBank/DDBJ databases">
        <title>Whole-genome analyses of novel actinobacteria.</title>
        <authorList>
            <person name="Sahin N."/>
            <person name="Saygin H."/>
        </authorList>
    </citation>
    <scope>NUCLEOTIDE SEQUENCE [LARGE SCALE GENOMIC DNA]</scope>
    <source>
        <strain evidence="2 3">KC615</strain>
    </source>
</reference>
<dbReference type="RefSeq" id="WP_160800383.1">
    <property type="nucleotide sequence ID" value="NZ_WUUL01000002.1"/>
</dbReference>
<name>A0A6I4VT90_9BACL</name>
<evidence type="ECO:0000259" key="1">
    <source>
        <dbReference type="Pfam" id="PF19044"/>
    </source>
</evidence>
<comment type="caution">
    <text evidence="2">The sequence shown here is derived from an EMBL/GenBank/DDBJ whole genome shotgun (WGS) entry which is preliminary data.</text>
</comment>
<dbReference type="AlphaFoldDB" id="A0A6I4VT90"/>
<dbReference type="InterPro" id="IPR043964">
    <property type="entry name" value="P-loop_TraG"/>
</dbReference>
<feature type="domain" description="TraG P-loop" evidence="1">
    <location>
        <begin position="246"/>
        <end position="598"/>
    </location>
</feature>
<evidence type="ECO:0000313" key="2">
    <source>
        <dbReference type="EMBL" id="MXQ53050.1"/>
    </source>
</evidence>
<accession>A0A6I4VT90</accession>
<dbReference type="PANTHER" id="PTHR30121">
    <property type="entry name" value="UNCHARACTERIZED PROTEIN YJGR-RELATED"/>
    <property type="match status" value="1"/>
</dbReference>
<dbReference type="Proteomes" id="UP000430692">
    <property type="component" value="Unassembled WGS sequence"/>
</dbReference>
<evidence type="ECO:0000313" key="3">
    <source>
        <dbReference type="Proteomes" id="UP000430692"/>
    </source>
</evidence>
<dbReference type="Pfam" id="PF19044">
    <property type="entry name" value="P-loop_TraG"/>
    <property type="match status" value="1"/>
</dbReference>
<dbReference type="SUPFAM" id="SSF52540">
    <property type="entry name" value="P-loop containing nucleoside triphosphate hydrolases"/>
    <property type="match status" value="1"/>
</dbReference>
<dbReference type="Gene3D" id="1.10.8.730">
    <property type="match status" value="1"/>
</dbReference>
<protein>
    <recommendedName>
        <fullName evidence="1">TraG P-loop domain-containing protein</fullName>
    </recommendedName>
</protein>
<gene>
    <name evidence="2" type="ORF">GSM42_04745</name>
</gene>
<keyword evidence="3" id="KW-1185">Reference proteome</keyword>
<proteinExistence type="predicted"/>
<dbReference type="PANTHER" id="PTHR30121:SF6">
    <property type="entry name" value="SLR6007 PROTEIN"/>
    <property type="match status" value="1"/>
</dbReference>
<dbReference type="InterPro" id="IPR027417">
    <property type="entry name" value="P-loop_NTPase"/>
</dbReference>
<dbReference type="EMBL" id="WUUL01000002">
    <property type="protein sequence ID" value="MXQ53050.1"/>
    <property type="molecule type" value="Genomic_DNA"/>
</dbReference>
<dbReference type="Gene3D" id="3.40.50.300">
    <property type="entry name" value="P-loop containing nucleotide triphosphate hydrolases"/>
    <property type="match status" value="1"/>
</dbReference>